<dbReference type="RefSeq" id="XP_033595543.1">
    <property type="nucleotide sequence ID" value="XM_033742184.1"/>
</dbReference>
<dbReference type="GO" id="GO:0005975">
    <property type="term" value="P:carbohydrate metabolic process"/>
    <property type="evidence" value="ECO:0007669"/>
    <property type="project" value="InterPro"/>
</dbReference>
<comment type="catalytic activity">
    <reaction evidence="9">
        <text>N(4)-(alpha-D-Man-(1-&gt;2)-alpha-D-Man-(1-&gt;2)-alpha-D-Man-(1-&gt;3)-[alpha-D-Man-(1-&gt;2)-alpha-D-Man-(1-&gt;3)-[alpha-D-Man-(1-&gt;2)-alpha-D-Man-(1-&gt;6)]-alpha-D-Man-(1-&gt;6)]-beta-D-Man-(1-&gt;4)-beta-D-GlcNAc-(1-&gt;4)-beta-D-GlcNAc)-L-asparaginyl-[protein] (N-glucan mannose isomer 9A1,2,3B1,2,3) + 4 H2O = N(4)-(alpha-D-Man-(1-&gt;3)-[alpha-D-Man-(1-&gt;3)-[alpha-D-Man-(1-&gt;6)]-alpha-D-Man-(1-&gt;6)]-beta-D-Man-(1-&gt;4)-beta-D-GlcNAc-(1-&gt;4)-beta-D-GlcNAc)-L-asparaginyl-[protein] (N-glucan mannose isomer 5A1,2) + 4 beta-D-mannose</text>
        <dbReference type="Rhea" id="RHEA:56008"/>
        <dbReference type="Rhea" id="RHEA-COMP:14356"/>
        <dbReference type="Rhea" id="RHEA-COMP:14367"/>
        <dbReference type="ChEBI" id="CHEBI:15377"/>
        <dbReference type="ChEBI" id="CHEBI:28563"/>
        <dbReference type="ChEBI" id="CHEBI:59087"/>
        <dbReference type="ChEBI" id="CHEBI:139493"/>
        <dbReference type="EC" id="3.2.1.113"/>
    </reaction>
</comment>
<evidence type="ECO:0000256" key="2">
    <source>
        <dbReference type="ARBA" id="ARBA00004922"/>
    </source>
</evidence>
<feature type="active site" description="Proton donor" evidence="10">
    <location>
        <position position="484"/>
    </location>
</feature>
<evidence type="ECO:0000256" key="5">
    <source>
        <dbReference type="ARBA" id="ARBA00022801"/>
    </source>
</evidence>
<dbReference type="OrthoDB" id="8118055at2759"/>
<feature type="active site" evidence="10">
    <location>
        <position position="361"/>
    </location>
</feature>
<feature type="active site" evidence="10">
    <location>
        <position position="534"/>
    </location>
</feature>
<feature type="compositionally biased region" description="Polar residues" evidence="14">
    <location>
        <begin position="25"/>
        <end position="37"/>
    </location>
</feature>
<dbReference type="Proteomes" id="UP000799437">
    <property type="component" value="Unassembled WGS sequence"/>
</dbReference>
<dbReference type="PANTHER" id="PTHR11742">
    <property type="entry name" value="MANNOSYL-OLIGOSACCHARIDE ALPHA-1,2-MANNOSIDASE-RELATED"/>
    <property type="match status" value="1"/>
</dbReference>
<dbReference type="AlphaFoldDB" id="A0A6A6VT57"/>
<reference evidence="15" key="1">
    <citation type="journal article" date="2020" name="Stud. Mycol.">
        <title>101 Dothideomycetes genomes: a test case for predicting lifestyles and emergence of pathogens.</title>
        <authorList>
            <person name="Haridas S."/>
            <person name="Albert R."/>
            <person name="Binder M."/>
            <person name="Bloem J."/>
            <person name="Labutti K."/>
            <person name="Salamov A."/>
            <person name="Andreopoulos B."/>
            <person name="Baker S."/>
            <person name="Barry K."/>
            <person name="Bills G."/>
            <person name="Bluhm B."/>
            <person name="Cannon C."/>
            <person name="Castanera R."/>
            <person name="Culley D."/>
            <person name="Daum C."/>
            <person name="Ezra D."/>
            <person name="Gonzalez J."/>
            <person name="Henrissat B."/>
            <person name="Kuo A."/>
            <person name="Liang C."/>
            <person name="Lipzen A."/>
            <person name="Lutzoni F."/>
            <person name="Magnuson J."/>
            <person name="Mondo S."/>
            <person name="Nolan M."/>
            <person name="Ohm R."/>
            <person name="Pangilinan J."/>
            <person name="Park H.-J."/>
            <person name="Ramirez L."/>
            <person name="Alfaro M."/>
            <person name="Sun H."/>
            <person name="Tritt A."/>
            <person name="Yoshinaga Y."/>
            <person name="Zwiers L.-H."/>
            <person name="Turgeon B."/>
            <person name="Goodwin S."/>
            <person name="Spatafora J."/>
            <person name="Crous P."/>
            <person name="Grigoriev I."/>
        </authorList>
    </citation>
    <scope>NUCLEOTIDE SEQUENCE</scope>
    <source>
        <strain evidence="15">CBS 121739</strain>
    </source>
</reference>
<dbReference type="PANTHER" id="PTHR11742:SF55">
    <property type="entry name" value="ENDOPLASMIC RETICULUM MANNOSYL-OLIGOSACCHARIDE 1,2-ALPHA-MANNOSIDASE"/>
    <property type="match status" value="1"/>
</dbReference>
<dbReference type="GO" id="GO:0005509">
    <property type="term" value="F:calcium ion binding"/>
    <property type="evidence" value="ECO:0007669"/>
    <property type="project" value="InterPro"/>
</dbReference>
<dbReference type="PRINTS" id="PR00747">
    <property type="entry name" value="GLYHDRLASE47"/>
</dbReference>
<evidence type="ECO:0000256" key="14">
    <source>
        <dbReference type="SAM" id="MobiDB-lite"/>
    </source>
</evidence>
<evidence type="ECO:0000256" key="1">
    <source>
        <dbReference type="ARBA" id="ARBA00001913"/>
    </source>
</evidence>
<proteinExistence type="inferred from homology"/>
<name>A0A6A6VT57_9PEZI</name>
<feature type="binding site" evidence="11">
    <location>
        <position position="622"/>
    </location>
    <ligand>
        <name>Ca(2+)</name>
        <dbReference type="ChEBI" id="CHEBI:29108"/>
    </ligand>
</feature>
<feature type="disulfide bond" evidence="12">
    <location>
        <begin position="428"/>
        <end position="470"/>
    </location>
</feature>
<dbReference type="EC" id="3.2.1.-" evidence="13"/>
<dbReference type="Gene3D" id="1.50.10.10">
    <property type="match status" value="1"/>
</dbReference>
<keyword evidence="4 11" id="KW-0479">Metal-binding</keyword>
<dbReference type="InterPro" id="IPR050749">
    <property type="entry name" value="Glycosyl_Hydrolase_47"/>
</dbReference>
<feature type="active site" description="Proton donor" evidence="10">
    <location>
        <position position="213"/>
    </location>
</feature>
<evidence type="ECO:0000256" key="9">
    <source>
        <dbReference type="ARBA" id="ARBA00048605"/>
    </source>
</evidence>
<dbReference type="GO" id="GO:0036503">
    <property type="term" value="P:ERAD pathway"/>
    <property type="evidence" value="ECO:0007669"/>
    <property type="project" value="UniProtKB-ARBA"/>
</dbReference>
<dbReference type="GO" id="GO:0016020">
    <property type="term" value="C:membrane"/>
    <property type="evidence" value="ECO:0007669"/>
    <property type="project" value="InterPro"/>
</dbReference>
<dbReference type="Pfam" id="PF01532">
    <property type="entry name" value="Glyco_hydro_47"/>
    <property type="match status" value="1"/>
</dbReference>
<evidence type="ECO:0000313" key="15">
    <source>
        <dbReference type="EMBL" id="KAF2752427.1"/>
    </source>
</evidence>
<dbReference type="GO" id="GO:0004571">
    <property type="term" value="F:mannosyl-oligosaccharide 1,2-alpha-mannosidase activity"/>
    <property type="evidence" value="ECO:0007669"/>
    <property type="project" value="UniProtKB-EC"/>
</dbReference>
<dbReference type="UniPathway" id="UPA00378"/>
<evidence type="ECO:0000256" key="6">
    <source>
        <dbReference type="ARBA" id="ARBA00022837"/>
    </source>
</evidence>
<keyword evidence="6 11" id="KW-0106">Calcium</keyword>
<evidence type="ECO:0000313" key="17">
    <source>
        <dbReference type="Proteomes" id="UP000799437"/>
    </source>
</evidence>
<sequence>MSDSLSFASPRRDPGRIQYEGAAWGTSQRSRHSNTTDGVAGKIGEVFGNNKDRLPMYKDKPFHSRYGTRRWNPWWKKQMTLGIGALLSITFFYQTGWLGKASKEPQDKKNKGQSSWTFWGAPEKVDWDWRRERVKDAFKLSWSAYEEHGWGYDEFQPIAKHGRQMAGNGLGWIIVDALDTLILMNLTTELTHAREWISTTLNYDIDHDVNTFETTIRMLGGLLSAHYLSSQFPNMAPITLAEGEDEDDLYLEKATDLADRLLGAYDSPTGIPYASVNLHTMKGIHSHVDGGSSSTAEATTLQLEMKYLAKLTGEESYWEKTEEVMRAVDDIGAKDGLVPIFVNPDRGAFYGENIRLGSRGDSYYEYLIKQYHQTSNQEPIYLDMWDEAMRGIRKHLITYSYPSNLTVLGERQNGLGGALTPKMDHLVCFMPSAIALGATGGKNVTEAKKIGWIQQQEDDIELAKQLMKTCWAMYKHTKTGLAPEIVYFNIYDPPKMMHDEVLHSPENLDPSEDADWRQDIDIHQNDRHNLQRPETVESLFYMWRITGDIKYREWGWEMFQSFVQYTITNDGNGFSSIQDVTRTPPIMRDNMESFWLAETLKYMYLLFSEGDILPLDQVVFNTEAHPLPRFELGKRFKTGWTRKSRVINSHVYPNPQNPGERKLLKEESFKIRNILGDKQMESHDANKVVKESSTEKLSSRPTLEEKEASIEFNLVTDEMEAEKAMK</sequence>
<feature type="region of interest" description="Disordered" evidence="14">
    <location>
        <begin position="682"/>
        <end position="704"/>
    </location>
</feature>
<dbReference type="EMBL" id="ML996632">
    <property type="protein sequence ID" value="KAF2752427.1"/>
    <property type="molecule type" value="Genomic_DNA"/>
</dbReference>
<dbReference type="EMBL" id="ML996587">
    <property type="protein sequence ID" value="KAF2753092.1"/>
    <property type="molecule type" value="Genomic_DNA"/>
</dbReference>
<comment type="similarity">
    <text evidence="3 13">Belongs to the glycosyl hydrolase 47 family.</text>
</comment>
<evidence type="ECO:0000256" key="11">
    <source>
        <dbReference type="PIRSR" id="PIRSR601382-2"/>
    </source>
</evidence>
<evidence type="ECO:0000256" key="3">
    <source>
        <dbReference type="ARBA" id="ARBA00007658"/>
    </source>
</evidence>
<evidence type="ECO:0000256" key="10">
    <source>
        <dbReference type="PIRSR" id="PIRSR601382-1"/>
    </source>
</evidence>
<keyword evidence="7 12" id="KW-1015">Disulfide bond</keyword>
<keyword evidence="5 13" id="KW-0378">Hydrolase</keyword>
<accession>A0A6A6VT57</accession>
<dbReference type="SUPFAM" id="SSF48225">
    <property type="entry name" value="Seven-hairpin glycosidases"/>
    <property type="match status" value="1"/>
</dbReference>
<evidence type="ECO:0000313" key="16">
    <source>
        <dbReference type="EMBL" id="KAF2753092.1"/>
    </source>
</evidence>
<dbReference type="GeneID" id="54483238"/>
<dbReference type="InterPro" id="IPR036026">
    <property type="entry name" value="Seven-hairpin_glycosidases"/>
</dbReference>
<comment type="catalytic activity">
    <reaction evidence="8">
        <text>N(4)-(alpha-D-Man-(1-&gt;2)-alpha-D-Man-(1-&gt;2)-alpha-D-Man-(1-&gt;3)-[alpha-D-Man-(1-&gt;3)-[alpha-D-Man-(1-&gt;2)-alpha-D-Man-(1-&gt;6)]-alpha-D-Man-(1-&gt;6)]-beta-D-Man-(1-&gt;4)-beta-D-GlcNAc-(1-&gt;4)-beta-D-GlcNAc)-L-asparaginyl-[protein] (N-glucan mannose isomer 8A1,2,3B1,3) + 3 H2O = N(4)-(alpha-D-Man-(1-&gt;3)-[alpha-D-Man-(1-&gt;3)-[alpha-D-Man-(1-&gt;6)]-alpha-D-Man-(1-&gt;6)]-beta-D-Man-(1-&gt;4)-beta-D-GlcNAc-(1-&gt;4)-beta-D-GlcNAc)-L-asparaginyl-[protein] (N-glucan mannose isomer 5A1,2) + 3 beta-D-mannose</text>
        <dbReference type="Rhea" id="RHEA:56028"/>
        <dbReference type="Rhea" id="RHEA-COMP:14358"/>
        <dbReference type="Rhea" id="RHEA-COMP:14367"/>
        <dbReference type="ChEBI" id="CHEBI:15377"/>
        <dbReference type="ChEBI" id="CHEBI:28563"/>
        <dbReference type="ChEBI" id="CHEBI:59087"/>
        <dbReference type="ChEBI" id="CHEBI:60628"/>
        <dbReference type="EC" id="3.2.1.113"/>
    </reaction>
</comment>
<organism evidence="15 17">
    <name type="scientific">Pseudovirgaria hyperparasitica</name>
    <dbReference type="NCBI Taxonomy" id="470096"/>
    <lineage>
        <taxon>Eukaryota</taxon>
        <taxon>Fungi</taxon>
        <taxon>Dikarya</taxon>
        <taxon>Ascomycota</taxon>
        <taxon>Pezizomycotina</taxon>
        <taxon>Dothideomycetes</taxon>
        <taxon>Dothideomycetes incertae sedis</taxon>
        <taxon>Acrospermales</taxon>
        <taxon>Acrospermaceae</taxon>
        <taxon>Pseudovirgaria</taxon>
    </lineage>
</organism>
<evidence type="ECO:0000256" key="7">
    <source>
        <dbReference type="ARBA" id="ARBA00023157"/>
    </source>
</evidence>
<gene>
    <name evidence="16" type="ORF">EJ05DRAFT_445539</name>
    <name evidence="15" type="ORF">EJ05DRAFT_446695</name>
</gene>
<evidence type="ECO:0000256" key="13">
    <source>
        <dbReference type="RuleBase" id="RU361193"/>
    </source>
</evidence>
<comment type="cofactor">
    <cofactor evidence="1 11">
        <name>Ca(2+)</name>
        <dbReference type="ChEBI" id="CHEBI:29108"/>
    </cofactor>
</comment>
<evidence type="ECO:0000256" key="8">
    <source>
        <dbReference type="ARBA" id="ARBA00047669"/>
    </source>
</evidence>
<comment type="pathway">
    <text evidence="2">Protein modification; protein glycosylation.</text>
</comment>
<feature type="region of interest" description="Disordered" evidence="14">
    <location>
        <begin position="1"/>
        <end position="44"/>
    </location>
</feature>
<evidence type="ECO:0000256" key="4">
    <source>
        <dbReference type="ARBA" id="ARBA00022723"/>
    </source>
</evidence>
<evidence type="ECO:0000256" key="12">
    <source>
        <dbReference type="PIRSR" id="PIRSR601382-3"/>
    </source>
</evidence>
<dbReference type="InterPro" id="IPR012341">
    <property type="entry name" value="6hp_glycosidase-like_sf"/>
</dbReference>
<keyword evidence="13" id="KW-0326">Glycosidase</keyword>
<keyword evidence="17" id="KW-1185">Reference proteome</keyword>
<dbReference type="GO" id="GO:0005783">
    <property type="term" value="C:endoplasmic reticulum"/>
    <property type="evidence" value="ECO:0007669"/>
    <property type="project" value="TreeGrafter"/>
</dbReference>
<protein>
    <recommendedName>
        <fullName evidence="13">alpha-1,2-Mannosidase</fullName>
        <ecNumber evidence="13">3.2.1.-</ecNumber>
    </recommendedName>
</protein>
<dbReference type="InterPro" id="IPR001382">
    <property type="entry name" value="Glyco_hydro_47"/>
</dbReference>